<dbReference type="GO" id="GO:0034417">
    <property type="term" value="F:bisphosphoglycerate 3-phosphatase activity"/>
    <property type="evidence" value="ECO:0007669"/>
    <property type="project" value="UniProtKB-EC"/>
</dbReference>
<dbReference type="PANTHER" id="PTHR20963:SF8">
    <property type="entry name" value="MULTIPLE INOSITOL POLYPHOSPHATE PHOSPHATASE 1"/>
    <property type="match status" value="1"/>
</dbReference>
<accession>A0A7R9HLI2</accession>
<evidence type="ECO:0000256" key="10">
    <source>
        <dbReference type="ARBA" id="ARBA00023180"/>
    </source>
</evidence>
<dbReference type="PANTHER" id="PTHR20963">
    <property type="entry name" value="MULTIPLE INOSITOL POLYPHOSPHATE PHOSPHATASE-RELATED"/>
    <property type="match status" value="1"/>
</dbReference>
<comment type="similarity">
    <text evidence="2">Belongs to the histidine acid phosphatase family. MINPP1 subfamily.</text>
</comment>
<name>A0A7R9HLI2_9NEOP</name>
<reference evidence="17" key="1">
    <citation type="submission" date="2020-11" db="EMBL/GenBank/DDBJ databases">
        <authorList>
            <person name="Tran Van P."/>
        </authorList>
    </citation>
    <scope>NUCLEOTIDE SEQUENCE</scope>
</reference>
<dbReference type="GO" id="GO:0052745">
    <property type="term" value="F:inositol phosphate phosphatase activity"/>
    <property type="evidence" value="ECO:0007669"/>
    <property type="project" value="TreeGrafter"/>
</dbReference>
<evidence type="ECO:0000256" key="9">
    <source>
        <dbReference type="ARBA" id="ARBA00023136"/>
    </source>
</evidence>
<protein>
    <recommendedName>
        <fullName evidence="5">Multiple inositol polyphosphate phosphatase 1</fullName>
        <ecNumber evidence="4">3.1.3.62</ecNumber>
        <ecNumber evidence="3">3.1.3.80</ecNumber>
    </recommendedName>
    <alternativeName>
        <fullName evidence="11">2,3-bisphosphoglycerate 3-phosphatase</fullName>
    </alternativeName>
</protein>
<comment type="catalytic activity">
    <reaction evidence="13">
        <text>1D-myo-inositol 1,2,4,5,6-pentakisphosphate + H2O = 1D-myo-inositol 1,2,5,6-tetrakisphosphate + phosphate</text>
        <dbReference type="Rhea" id="RHEA:77115"/>
        <dbReference type="ChEBI" id="CHEBI:15377"/>
        <dbReference type="ChEBI" id="CHEBI:43474"/>
        <dbReference type="ChEBI" id="CHEBI:57798"/>
        <dbReference type="ChEBI" id="CHEBI:195535"/>
        <dbReference type="EC" id="3.1.3.62"/>
    </reaction>
    <physiologicalReaction direction="left-to-right" evidence="13">
        <dbReference type="Rhea" id="RHEA:77116"/>
    </physiologicalReaction>
</comment>
<evidence type="ECO:0000256" key="16">
    <source>
        <dbReference type="SAM" id="MobiDB-lite"/>
    </source>
</evidence>
<evidence type="ECO:0000256" key="3">
    <source>
        <dbReference type="ARBA" id="ARBA00012976"/>
    </source>
</evidence>
<dbReference type="EMBL" id="OB793254">
    <property type="protein sequence ID" value="CAD7426701.1"/>
    <property type="molecule type" value="Genomic_DNA"/>
</dbReference>
<dbReference type="AlphaFoldDB" id="A0A7R9HLI2"/>
<comment type="catalytic activity">
    <reaction evidence="12">
        <text>1D-myo-inositol 1,2,5,6-tetrakisphosphate + H2O = 1D-myo-inositol 1,2,6-trisphosphate + phosphate</text>
        <dbReference type="Rhea" id="RHEA:77119"/>
        <dbReference type="ChEBI" id="CHEBI:15377"/>
        <dbReference type="ChEBI" id="CHEBI:43474"/>
        <dbReference type="ChEBI" id="CHEBI:195535"/>
        <dbReference type="ChEBI" id="CHEBI:195537"/>
        <dbReference type="EC" id="3.1.3.62"/>
    </reaction>
    <physiologicalReaction direction="left-to-right" evidence="12">
        <dbReference type="Rhea" id="RHEA:77120"/>
    </physiologicalReaction>
</comment>
<keyword evidence="10" id="KW-0325">Glycoprotein</keyword>
<sequence>MVRINTSPETQQPMTKRSHCFMMSRAPMWVLQMGGRSESPICRGCCNSLLEGTFQEFNLMGVELKKVNPHLRGGRVENHLGKTTPSSPDRDSNLDLPVLSSRAEHETSTLAYYATEADCEPAQIWILARHGTHFPKKKDIDDLRDLIQLRDQIVRNREDKHNLDMCYDDIDNLKHWHFDVQPDQHARLTNQGREAIRFLAQRYKTSYRSLLERPYSTEDYQFRYAEKDHAQESADAFARSLFNGNSGAIYFPSPPENDTLLMPNTNCAKWRDEVEGNPEVLKEVKLFDEGPEMRALVHNVSTRLGFRYDLNTKQISMMYDMCSYNKAWKLNDVSPWCAAFSTEELKVLDFKEDLISYYQYSYGNEMNARLGCPAVSDLIQHFTRLESQSGQQPLGVFYFSHAAVLQMVLSKLGIARDREPLTHSNYRLMQRRQWKTHSLIPFSSNLAAVFYRCTNTNDPHQVIFYVAEHVVPYEGCNAGLCSWQYIKNKFADVAQGCNLDFCAGGSDGRQVRATVWLSVVAIASTILMSRIRSSVLPGPFQEAVGLERG</sequence>
<dbReference type="InterPro" id="IPR029033">
    <property type="entry name" value="His_PPase_superfam"/>
</dbReference>
<evidence type="ECO:0000256" key="13">
    <source>
        <dbReference type="ARBA" id="ARBA00043671"/>
    </source>
</evidence>
<organism evidence="17">
    <name type="scientific">Timema monikensis</name>
    <dbReference type="NCBI Taxonomy" id="170555"/>
    <lineage>
        <taxon>Eukaryota</taxon>
        <taxon>Metazoa</taxon>
        <taxon>Ecdysozoa</taxon>
        <taxon>Arthropoda</taxon>
        <taxon>Hexapoda</taxon>
        <taxon>Insecta</taxon>
        <taxon>Pterygota</taxon>
        <taxon>Neoptera</taxon>
        <taxon>Polyneoptera</taxon>
        <taxon>Phasmatodea</taxon>
        <taxon>Timematodea</taxon>
        <taxon>Timematoidea</taxon>
        <taxon>Timematidae</taxon>
        <taxon>Timema</taxon>
    </lineage>
</organism>
<gene>
    <name evidence="17" type="ORF">TMSB3V08_LOCUS3575</name>
</gene>
<dbReference type="GO" id="GO:0003993">
    <property type="term" value="F:acid phosphatase activity"/>
    <property type="evidence" value="ECO:0007669"/>
    <property type="project" value="TreeGrafter"/>
</dbReference>
<feature type="region of interest" description="Disordered" evidence="16">
    <location>
        <begin position="73"/>
        <end position="95"/>
    </location>
</feature>
<dbReference type="Gene3D" id="3.40.50.1240">
    <property type="entry name" value="Phosphoglycerate mutase-like"/>
    <property type="match status" value="1"/>
</dbReference>
<proteinExistence type="inferred from homology"/>
<evidence type="ECO:0000256" key="7">
    <source>
        <dbReference type="ARBA" id="ARBA00022729"/>
    </source>
</evidence>
<dbReference type="InterPro" id="IPR000560">
    <property type="entry name" value="His_Pase_clade-2"/>
</dbReference>
<evidence type="ECO:0000256" key="8">
    <source>
        <dbReference type="ARBA" id="ARBA00022801"/>
    </source>
</evidence>
<dbReference type="EC" id="3.1.3.80" evidence="3"/>
<dbReference type="SUPFAM" id="SSF53254">
    <property type="entry name" value="Phosphoglycerate mutase-like"/>
    <property type="match status" value="1"/>
</dbReference>
<keyword evidence="7" id="KW-0732">Signal</keyword>
<evidence type="ECO:0000256" key="15">
    <source>
        <dbReference type="ARBA" id="ARBA00043832"/>
    </source>
</evidence>
<dbReference type="GO" id="GO:0005886">
    <property type="term" value="C:plasma membrane"/>
    <property type="evidence" value="ECO:0007669"/>
    <property type="project" value="UniProtKB-SubCell"/>
</dbReference>
<keyword evidence="9" id="KW-0472">Membrane</keyword>
<evidence type="ECO:0000313" key="17">
    <source>
        <dbReference type="EMBL" id="CAD7426701.1"/>
    </source>
</evidence>
<dbReference type="EC" id="3.1.3.62" evidence="4"/>
<dbReference type="CDD" id="cd07061">
    <property type="entry name" value="HP_HAP_like"/>
    <property type="match status" value="1"/>
</dbReference>
<comment type="subcellular location">
    <subcellularLocation>
        <location evidence="1">Cell membrane</location>
    </subcellularLocation>
</comment>
<evidence type="ECO:0000256" key="5">
    <source>
        <dbReference type="ARBA" id="ARBA00018097"/>
    </source>
</evidence>
<evidence type="ECO:0000256" key="12">
    <source>
        <dbReference type="ARBA" id="ARBA00043668"/>
    </source>
</evidence>
<evidence type="ECO:0000256" key="11">
    <source>
        <dbReference type="ARBA" id="ARBA00031642"/>
    </source>
</evidence>
<dbReference type="Pfam" id="PF00328">
    <property type="entry name" value="His_Phos_2"/>
    <property type="match status" value="1"/>
</dbReference>
<evidence type="ECO:0000256" key="6">
    <source>
        <dbReference type="ARBA" id="ARBA00022475"/>
    </source>
</evidence>
<evidence type="ECO:0000256" key="4">
    <source>
        <dbReference type="ARBA" id="ARBA00013040"/>
    </source>
</evidence>
<evidence type="ECO:0000256" key="14">
    <source>
        <dbReference type="ARBA" id="ARBA00043691"/>
    </source>
</evidence>
<keyword evidence="6" id="KW-1003">Cell membrane</keyword>
<dbReference type="FunFam" id="3.40.50.1240:FF:000014">
    <property type="entry name" value="Multiple inositol polyphosphate phosphatase 1"/>
    <property type="match status" value="1"/>
</dbReference>
<evidence type="ECO:0000256" key="2">
    <source>
        <dbReference type="ARBA" id="ARBA00008422"/>
    </source>
</evidence>
<comment type="catalytic activity">
    <reaction evidence="15">
        <text>(2R)-2,3-bisphosphoglycerate + H2O = (2R)-2-phosphoglycerate + phosphate</text>
        <dbReference type="Rhea" id="RHEA:27381"/>
        <dbReference type="ChEBI" id="CHEBI:15377"/>
        <dbReference type="ChEBI" id="CHEBI:43474"/>
        <dbReference type="ChEBI" id="CHEBI:58248"/>
        <dbReference type="ChEBI" id="CHEBI:58289"/>
        <dbReference type="EC" id="3.1.3.80"/>
    </reaction>
    <physiologicalReaction direction="left-to-right" evidence="15">
        <dbReference type="Rhea" id="RHEA:27382"/>
    </physiologicalReaction>
</comment>
<evidence type="ECO:0000256" key="1">
    <source>
        <dbReference type="ARBA" id="ARBA00004236"/>
    </source>
</evidence>
<keyword evidence="8" id="KW-0378">Hydrolase</keyword>
<comment type="catalytic activity">
    <reaction evidence="14">
        <text>1D-myo-inositol hexakisphosphate + H2O = 1D-myo-inositol 1,2,4,5,6-pentakisphosphate + phosphate</text>
        <dbReference type="Rhea" id="RHEA:16989"/>
        <dbReference type="ChEBI" id="CHEBI:15377"/>
        <dbReference type="ChEBI" id="CHEBI:43474"/>
        <dbReference type="ChEBI" id="CHEBI:57798"/>
        <dbReference type="ChEBI" id="CHEBI:58130"/>
        <dbReference type="EC" id="3.1.3.62"/>
    </reaction>
    <physiologicalReaction direction="left-to-right" evidence="14">
        <dbReference type="Rhea" id="RHEA:16990"/>
    </physiologicalReaction>
</comment>